<dbReference type="Pfam" id="PF12069">
    <property type="entry name" value="DUF3549"/>
    <property type="match status" value="1"/>
</dbReference>
<sequence>MNTLLTRLNVEQLNTITEFLETTGARLRFFDMGRRITKIPRDRFLQFERNDIPYPYPLQQQAWFALMFQDKGNQQEPLIWFLRLPLDEQGKLLQAARDDFMHRLIERIGEKMQEDKEGDQLETALQDNPYSFKPKEDRMAAFHARISKLLKSPPSKYFEHAQRYFAGELGWDQWSFIGYQGIADSAARVDDTKSESTIASAIGSMPVQPLIALCHCLENETTSLKTTQALLNRAQHELQQATPDPSVLAALIRGCAQSTSGNLQRELIQTLLAAPSGNHIEILTALSGRAWEQLLDEPVRMLFLERLAENSAGQEAFNLCMADLLYIPGMREPVLASVRDPKRSEKLSIAIGALFQNVTG</sequence>
<dbReference type="AlphaFoldDB" id="A0A558DMZ0"/>
<accession>A0A558DMZ0</accession>
<gene>
    <name evidence="1" type="ORF">FHP88_10180</name>
</gene>
<reference evidence="1 2" key="1">
    <citation type="submission" date="2019-07" db="EMBL/GenBank/DDBJ databases">
        <title>The pathways for chlorine oxyanion respiration interact through the shared metabolite chlorate.</title>
        <authorList>
            <person name="Barnum T.P."/>
            <person name="Cheng Y."/>
            <person name="Hill K.A."/>
            <person name="Lucas L.N."/>
            <person name="Carlson H.K."/>
            <person name="Coates J.D."/>
        </authorList>
    </citation>
    <scope>NUCLEOTIDE SEQUENCE [LARGE SCALE GENOMIC DNA]</scope>
    <source>
        <strain evidence="1 2">BK-1</strain>
    </source>
</reference>
<keyword evidence="2" id="KW-1185">Reference proteome</keyword>
<dbReference type="EMBL" id="VMNH01000010">
    <property type="protein sequence ID" value="TVO74853.1"/>
    <property type="molecule type" value="Genomic_DNA"/>
</dbReference>
<protein>
    <submittedName>
        <fullName evidence="1">DUF3549 family protein</fullName>
    </submittedName>
</protein>
<dbReference type="OrthoDB" id="5597089at2"/>
<dbReference type="InterPro" id="IPR021936">
    <property type="entry name" value="DUF3549"/>
</dbReference>
<evidence type="ECO:0000313" key="1">
    <source>
        <dbReference type="EMBL" id="TVO74853.1"/>
    </source>
</evidence>
<dbReference type="Proteomes" id="UP000316649">
    <property type="component" value="Unassembled WGS sequence"/>
</dbReference>
<name>A0A558DMZ0_9GAMM</name>
<organism evidence="1 2">
    <name type="scientific">Sedimenticola selenatireducens</name>
    <dbReference type="NCBI Taxonomy" id="191960"/>
    <lineage>
        <taxon>Bacteria</taxon>
        <taxon>Pseudomonadati</taxon>
        <taxon>Pseudomonadota</taxon>
        <taxon>Gammaproteobacteria</taxon>
        <taxon>Chromatiales</taxon>
        <taxon>Sedimenticolaceae</taxon>
        <taxon>Sedimenticola</taxon>
    </lineage>
</organism>
<comment type="caution">
    <text evidence="1">The sequence shown here is derived from an EMBL/GenBank/DDBJ whole genome shotgun (WGS) entry which is preliminary data.</text>
</comment>
<evidence type="ECO:0000313" key="2">
    <source>
        <dbReference type="Proteomes" id="UP000316649"/>
    </source>
</evidence>
<proteinExistence type="predicted"/>